<protein>
    <submittedName>
        <fullName evidence="1">Uncharacterized protein</fullName>
    </submittedName>
</protein>
<dbReference type="RefSeq" id="WP_307680985.1">
    <property type="nucleotide sequence ID" value="NZ_JAURUP010000006.1"/>
</dbReference>
<accession>A0ABT9M2N4</accession>
<evidence type="ECO:0000313" key="1">
    <source>
        <dbReference type="EMBL" id="MDP9750390.1"/>
    </source>
</evidence>
<organism evidence="1 2">
    <name type="scientific">Thermoanaerobacter pentosaceus</name>
    <dbReference type="NCBI Taxonomy" id="694059"/>
    <lineage>
        <taxon>Bacteria</taxon>
        <taxon>Bacillati</taxon>
        <taxon>Bacillota</taxon>
        <taxon>Clostridia</taxon>
        <taxon>Thermoanaerobacterales</taxon>
        <taxon>Thermoanaerobacteraceae</taxon>
        <taxon>Thermoanaerobacter</taxon>
    </lineage>
</organism>
<reference evidence="1 2" key="1">
    <citation type="submission" date="2023-07" db="EMBL/GenBank/DDBJ databases">
        <title>Genomic Encyclopedia of Type Strains, Phase IV (KMG-IV): sequencing the most valuable type-strain genomes for metagenomic binning, comparative biology and taxonomic classification.</title>
        <authorList>
            <person name="Goeker M."/>
        </authorList>
    </citation>
    <scope>NUCLEOTIDE SEQUENCE [LARGE SCALE GENOMIC DNA]</scope>
    <source>
        <strain evidence="1 2">DSM 25963</strain>
    </source>
</reference>
<dbReference type="EMBL" id="JAURUP010000006">
    <property type="protein sequence ID" value="MDP9750390.1"/>
    <property type="molecule type" value="Genomic_DNA"/>
</dbReference>
<keyword evidence="2" id="KW-1185">Reference proteome</keyword>
<dbReference type="Proteomes" id="UP001223886">
    <property type="component" value="Unassembled WGS sequence"/>
</dbReference>
<name>A0ABT9M2N4_9THEO</name>
<evidence type="ECO:0000313" key="2">
    <source>
        <dbReference type="Proteomes" id="UP001223886"/>
    </source>
</evidence>
<sequence length="77" mass="9225">MLYLVNFTDPNDRDIQMNLIINTTKNKEEVEQIIENILEKSKTLWSEDPEAYLSEILAEELSKEFEILDYTYLSFCW</sequence>
<proteinExistence type="predicted"/>
<gene>
    <name evidence="1" type="ORF">J2S24_000858</name>
</gene>
<comment type="caution">
    <text evidence="1">The sequence shown here is derived from an EMBL/GenBank/DDBJ whole genome shotgun (WGS) entry which is preliminary data.</text>
</comment>